<dbReference type="Proteomes" id="UP000251960">
    <property type="component" value="Chromosome 1"/>
</dbReference>
<reference evidence="1" key="1">
    <citation type="journal article" date="2018" name="Nat. Genet.">
        <title>Extensive intraspecific gene order and gene structural variations between Mo17 and other maize genomes.</title>
        <authorList>
            <person name="Sun S."/>
            <person name="Zhou Y."/>
            <person name="Chen J."/>
            <person name="Shi J."/>
            <person name="Zhao H."/>
            <person name="Zhao H."/>
            <person name="Song W."/>
            <person name="Zhang M."/>
            <person name="Cui Y."/>
            <person name="Dong X."/>
            <person name="Liu H."/>
            <person name="Ma X."/>
            <person name="Jiao Y."/>
            <person name="Wang B."/>
            <person name="Wei X."/>
            <person name="Stein J.C."/>
            <person name="Glaubitz J.C."/>
            <person name="Lu F."/>
            <person name="Yu G."/>
            <person name="Liang C."/>
            <person name="Fengler K."/>
            <person name="Li B."/>
            <person name="Rafalski A."/>
            <person name="Schnable P.S."/>
            <person name="Ware D.H."/>
            <person name="Buckler E.S."/>
            <person name="Lai J."/>
        </authorList>
    </citation>
    <scope>NUCLEOTIDE SEQUENCE [LARGE SCALE GENOMIC DNA]</scope>
    <source>
        <tissue evidence="1">Seedling</tissue>
    </source>
</reference>
<comment type="caution">
    <text evidence="1">The sequence shown here is derived from an EMBL/GenBank/DDBJ whole genome shotgun (WGS) entry which is preliminary data.</text>
</comment>
<accession>A0A317YJJ0</accession>
<protein>
    <submittedName>
        <fullName evidence="1">Uncharacterized protein</fullName>
    </submittedName>
</protein>
<gene>
    <name evidence="1" type="ORF">Zm00014a_030340</name>
</gene>
<dbReference type="AlphaFoldDB" id="A0A317YJJ0"/>
<organism evidence="1">
    <name type="scientific">Zea mays</name>
    <name type="common">Maize</name>
    <dbReference type="NCBI Taxonomy" id="4577"/>
    <lineage>
        <taxon>Eukaryota</taxon>
        <taxon>Viridiplantae</taxon>
        <taxon>Streptophyta</taxon>
        <taxon>Embryophyta</taxon>
        <taxon>Tracheophyta</taxon>
        <taxon>Spermatophyta</taxon>
        <taxon>Magnoliopsida</taxon>
        <taxon>Liliopsida</taxon>
        <taxon>Poales</taxon>
        <taxon>Poaceae</taxon>
        <taxon>PACMAD clade</taxon>
        <taxon>Panicoideae</taxon>
        <taxon>Andropogonodae</taxon>
        <taxon>Andropogoneae</taxon>
        <taxon>Tripsacinae</taxon>
        <taxon>Zea</taxon>
    </lineage>
</organism>
<evidence type="ECO:0000313" key="1">
    <source>
        <dbReference type="EMBL" id="PWZ58789.1"/>
    </source>
</evidence>
<proteinExistence type="predicted"/>
<sequence>MTCKNTKMVIITLLPLSFSRDNRNK</sequence>
<name>A0A317YJJ0_MAIZE</name>
<dbReference type="EMBL" id="NCVQ01000001">
    <property type="protein sequence ID" value="PWZ58789.1"/>
    <property type="molecule type" value="Genomic_DNA"/>
</dbReference>